<dbReference type="CDD" id="cd11614">
    <property type="entry name" value="SAF_CpaB_FlgA_like"/>
    <property type="match status" value="1"/>
</dbReference>
<dbReference type="NCBIfam" id="TIGR03170">
    <property type="entry name" value="flgA_cterm"/>
    <property type="match status" value="1"/>
</dbReference>
<name>A0A918JC19_9ALTE</name>
<evidence type="ECO:0000256" key="6">
    <source>
        <dbReference type="ARBA" id="ARBA00025643"/>
    </source>
</evidence>
<feature type="domain" description="SAF" evidence="8">
    <location>
        <begin position="125"/>
        <end position="187"/>
    </location>
</feature>
<dbReference type="Pfam" id="PF17656">
    <property type="entry name" value="ChapFlgA_N"/>
    <property type="match status" value="1"/>
</dbReference>
<keyword evidence="10" id="KW-1185">Reference proteome</keyword>
<comment type="similarity">
    <text evidence="2 7">Belongs to the FlgA family.</text>
</comment>
<evidence type="ECO:0000256" key="1">
    <source>
        <dbReference type="ARBA" id="ARBA00004418"/>
    </source>
</evidence>
<dbReference type="PANTHER" id="PTHR36307">
    <property type="entry name" value="FLAGELLA BASAL BODY P-RING FORMATION PROTEIN FLGA"/>
    <property type="match status" value="1"/>
</dbReference>
<reference evidence="9" key="2">
    <citation type="submission" date="2020-09" db="EMBL/GenBank/DDBJ databases">
        <authorList>
            <person name="Sun Q."/>
            <person name="Kim S."/>
        </authorList>
    </citation>
    <scope>NUCLEOTIDE SEQUENCE</scope>
    <source>
        <strain evidence="9">KCTC 22164</strain>
    </source>
</reference>
<dbReference type="PANTHER" id="PTHR36307:SF1">
    <property type="entry name" value="FLAGELLA BASAL BODY P-RING FORMATION PROTEIN FLGA"/>
    <property type="match status" value="1"/>
</dbReference>
<comment type="caution">
    <text evidence="9">The sequence shown here is derived from an EMBL/GenBank/DDBJ whole genome shotgun (WGS) entry which is preliminary data.</text>
</comment>
<evidence type="ECO:0000256" key="2">
    <source>
        <dbReference type="ARBA" id="ARBA00010474"/>
    </source>
</evidence>
<dbReference type="GO" id="GO:0042597">
    <property type="term" value="C:periplasmic space"/>
    <property type="evidence" value="ECO:0007669"/>
    <property type="project" value="UniProtKB-SubCell"/>
</dbReference>
<evidence type="ECO:0000256" key="7">
    <source>
        <dbReference type="RuleBase" id="RU362063"/>
    </source>
</evidence>
<accession>A0A918JC19</accession>
<evidence type="ECO:0000259" key="8">
    <source>
        <dbReference type="SMART" id="SM00858"/>
    </source>
</evidence>
<dbReference type="Gene3D" id="2.30.30.760">
    <property type="match status" value="1"/>
</dbReference>
<organism evidence="9 10">
    <name type="scientific">Alteromonas halophila</name>
    <dbReference type="NCBI Taxonomy" id="516698"/>
    <lineage>
        <taxon>Bacteria</taxon>
        <taxon>Pseudomonadati</taxon>
        <taxon>Pseudomonadota</taxon>
        <taxon>Gammaproteobacteria</taxon>
        <taxon>Alteromonadales</taxon>
        <taxon>Alteromonadaceae</taxon>
        <taxon>Alteromonas/Salinimonas group</taxon>
        <taxon>Alteromonas</taxon>
    </lineage>
</organism>
<gene>
    <name evidence="9" type="ORF">GCM10007391_01210</name>
</gene>
<dbReference type="GO" id="GO:0044780">
    <property type="term" value="P:bacterial-type flagellum assembly"/>
    <property type="evidence" value="ECO:0007669"/>
    <property type="project" value="InterPro"/>
</dbReference>
<dbReference type="AlphaFoldDB" id="A0A918JC19"/>
<proteinExistence type="inferred from homology"/>
<evidence type="ECO:0000313" key="10">
    <source>
        <dbReference type="Proteomes" id="UP000631300"/>
    </source>
</evidence>
<keyword evidence="7" id="KW-1005">Bacterial flagellum biogenesis</keyword>
<protein>
    <recommendedName>
        <fullName evidence="3 7">Flagella basal body P-ring formation protein FlgA</fullName>
    </recommendedName>
</protein>
<evidence type="ECO:0000256" key="3">
    <source>
        <dbReference type="ARBA" id="ARBA00014754"/>
    </source>
</evidence>
<evidence type="ECO:0000256" key="5">
    <source>
        <dbReference type="ARBA" id="ARBA00022764"/>
    </source>
</evidence>
<dbReference type="InterPro" id="IPR039246">
    <property type="entry name" value="Flagellar_FlgA"/>
</dbReference>
<evidence type="ECO:0000256" key="4">
    <source>
        <dbReference type="ARBA" id="ARBA00022729"/>
    </source>
</evidence>
<dbReference type="Proteomes" id="UP000631300">
    <property type="component" value="Unassembled WGS sequence"/>
</dbReference>
<dbReference type="Gene3D" id="3.90.1210.10">
    <property type="entry name" value="Antifreeze-like/N-acetylneuraminic acid synthase C-terminal domain"/>
    <property type="match status" value="1"/>
</dbReference>
<reference evidence="9" key="1">
    <citation type="journal article" date="2014" name="Int. J. Syst. Evol. Microbiol.">
        <title>Complete genome sequence of Corynebacterium casei LMG S-19264T (=DSM 44701T), isolated from a smear-ripened cheese.</title>
        <authorList>
            <consortium name="US DOE Joint Genome Institute (JGI-PGF)"/>
            <person name="Walter F."/>
            <person name="Albersmeier A."/>
            <person name="Kalinowski J."/>
            <person name="Ruckert C."/>
        </authorList>
    </citation>
    <scope>NUCLEOTIDE SEQUENCE</scope>
    <source>
        <strain evidence="9">KCTC 22164</strain>
    </source>
</reference>
<comment type="function">
    <text evidence="6 7">Involved in the assembly process of the P-ring formation. It may associate with FlgF on the rod constituting a structure essential for the P-ring assembly or may act as a modulator protein for the P-ring assembly.</text>
</comment>
<comment type="subcellular location">
    <subcellularLocation>
        <location evidence="1 7">Periplasm</location>
    </subcellularLocation>
</comment>
<dbReference type="InterPro" id="IPR017585">
    <property type="entry name" value="SAF_FlgA"/>
</dbReference>
<dbReference type="InterPro" id="IPR013974">
    <property type="entry name" value="SAF"/>
</dbReference>
<sequence length="247" mass="26919">MTSTEHENVTMDNLKYTNMKSVLCLILFILCAMMVLPVQATQRHTTIEQGVERYLLDALAGSQADTNVQVEVVGIDSRIAIPECAEGFTYHADDDALAQSYISVRVSCRNNDWYLFSSAQVSRTRQIVVTAGMISPGTVLSAENLQLADIDVKRLRHTAYSGMEQLIGARMKRRVREGSPVQANMLCFVCKGDRITITARTAGMQVKTSGIAQQDGVVGDTIEVVNASSKKSVIAEVASAQTVVVNL</sequence>
<dbReference type="InterPro" id="IPR041231">
    <property type="entry name" value="FlgA_N"/>
</dbReference>
<dbReference type="EMBL" id="BMXP01000001">
    <property type="protein sequence ID" value="GGW73348.1"/>
    <property type="molecule type" value="Genomic_DNA"/>
</dbReference>
<dbReference type="SMART" id="SM00858">
    <property type="entry name" value="SAF"/>
    <property type="match status" value="1"/>
</dbReference>
<keyword evidence="5 7" id="KW-0574">Periplasm</keyword>
<dbReference type="Pfam" id="PF13144">
    <property type="entry name" value="ChapFlgA"/>
    <property type="match status" value="1"/>
</dbReference>
<evidence type="ECO:0000313" key="9">
    <source>
        <dbReference type="EMBL" id="GGW73348.1"/>
    </source>
</evidence>
<keyword evidence="4" id="KW-0732">Signal</keyword>